<organism evidence="1">
    <name type="scientific">Solanum lycopersicum</name>
    <name type="common">Tomato</name>
    <name type="synonym">Lycopersicon esculentum</name>
    <dbReference type="NCBI Taxonomy" id="4081"/>
    <lineage>
        <taxon>Eukaryota</taxon>
        <taxon>Viridiplantae</taxon>
        <taxon>Streptophyta</taxon>
        <taxon>Embryophyta</taxon>
        <taxon>Tracheophyta</taxon>
        <taxon>Spermatophyta</taxon>
        <taxon>Magnoliopsida</taxon>
        <taxon>eudicotyledons</taxon>
        <taxon>Gunneridae</taxon>
        <taxon>Pentapetalae</taxon>
        <taxon>asterids</taxon>
        <taxon>lamiids</taxon>
        <taxon>Solanales</taxon>
        <taxon>Solanaceae</taxon>
        <taxon>Solanoideae</taxon>
        <taxon>Solaneae</taxon>
        <taxon>Solanum</taxon>
        <taxon>Solanum subgen. Lycopersicon</taxon>
    </lineage>
</organism>
<sequence length="53" mass="5489">MLRHGVSTRSVTCGCPGGGCWRMAARSQRSVCTSISTPVPLTGRATPCCSAMC</sequence>
<reference evidence="1" key="2">
    <citation type="submission" date="2019-04" db="UniProtKB">
        <authorList>
            <consortium name="EnsemblPlants"/>
        </authorList>
    </citation>
    <scope>IDENTIFICATION</scope>
    <source>
        <strain evidence="1">cv. Heinz 1706</strain>
    </source>
</reference>
<protein>
    <submittedName>
        <fullName evidence="1">Uncharacterized protein</fullName>
    </submittedName>
</protein>
<dbReference type="InParanoid" id="A0A494G9W0"/>
<reference evidence="1" key="1">
    <citation type="journal article" date="2012" name="Nature">
        <title>The tomato genome sequence provides insights into fleshy fruit evolution.</title>
        <authorList>
            <consortium name="Tomato Genome Consortium"/>
        </authorList>
    </citation>
    <scope>NUCLEOTIDE SEQUENCE [LARGE SCALE GENOMIC DNA]</scope>
    <source>
        <strain evidence="1">cv. Heinz 1706</strain>
    </source>
</reference>
<dbReference type="Gramene" id="Solyc00g113740.1.1">
    <property type="protein sequence ID" value="Solyc00g113740.1.1.1.CDS"/>
    <property type="gene ID" value="Solyc00g113740.1"/>
</dbReference>
<dbReference type="EnsemblPlants" id="Solyc00g113740.1.1">
    <property type="protein sequence ID" value="Solyc00g113740.1.1.1.CDS"/>
    <property type="gene ID" value="Solyc00g113740.1"/>
</dbReference>
<dbReference type="PaxDb" id="4081-Solyc00g113740.1.1"/>
<proteinExistence type="predicted"/>
<accession>A0A494G9W0</accession>
<evidence type="ECO:0000313" key="1">
    <source>
        <dbReference type="EnsemblPlants" id="Solyc00g113740.1.1.1.CDS"/>
    </source>
</evidence>
<dbReference type="AlphaFoldDB" id="A0A494G9W0"/>
<dbReference type="Proteomes" id="UP000004994">
    <property type="component" value="Unassembled WGS sequence"/>
</dbReference>
<name>A0A494G9W0_SOLLC</name>
<evidence type="ECO:0000313" key="2">
    <source>
        <dbReference type="Proteomes" id="UP000004994"/>
    </source>
</evidence>
<keyword evidence="2" id="KW-1185">Reference proteome</keyword>